<evidence type="ECO:0000313" key="3">
    <source>
        <dbReference type="Proteomes" id="UP001500974"/>
    </source>
</evidence>
<evidence type="ECO:0000313" key="2">
    <source>
        <dbReference type="EMBL" id="GAA2174125.1"/>
    </source>
</evidence>
<proteinExistence type="predicted"/>
<evidence type="ECO:0000256" key="1">
    <source>
        <dbReference type="SAM" id="MobiDB-lite"/>
    </source>
</evidence>
<dbReference type="EMBL" id="BAAAON010000001">
    <property type="protein sequence ID" value="GAA2174125.1"/>
    <property type="molecule type" value="Genomic_DNA"/>
</dbReference>
<reference evidence="3" key="1">
    <citation type="journal article" date="2019" name="Int. J. Syst. Evol. Microbiol.">
        <title>The Global Catalogue of Microorganisms (GCM) 10K type strain sequencing project: providing services to taxonomists for standard genome sequencing and annotation.</title>
        <authorList>
            <consortium name="The Broad Institute Genomics Platform"/>
            <consortium name="The Broad Institute Genome Sequencing Center for Infectious Disease"/>
            <person name="Wu L."/>
            <person name="Ma J."/>
        </authorList>
    </citation>
    <scope>NUCLEOTIDE SEQUENCE [LARGE SCALE GENOMIC DNA]</scope>
    <source>
        <strain evidence="3">JCM 14917</strain>
    </source>
</reference>
<feature type="compositionally biased region" description="Basic and acidic residues" evidence="1">
    <location>
        <begin position="76"/>
        <end position="91"/>
    </location>
</feature>
<name>A0ABP5MM57_9MICC</name>
<dbReference type="Proteomes" id="UP001500974">
    <property type="component" value="Unassembled WGS sequence"/>
</dbReference>
<keyword evidence="3" id="KW-1185">Reference proteome</keyword>
<comment type="caution">
    <text evidence="2">The sequence shown here is derived from an EMBL/GenBank/DDBJ whole genome shotgun (WGS) entry which is preliminary data.</text>
</comment>
<accession>A0ABP5MM57</accession>
<protein>
    <submittedName>
        <fullName evidence="2">Uncharacterized protein</fullName>
    </submittedName>
</protein>
<organism evidence="2 3">
    <name type="scientific">Arthrobacter parietis</name>
    <dbReference type="NCBI Taxonomy" id="271434"/>
    <lineage>
        <taxon>Bacteria</taxon>
        <taxon>Bacillati</taxon>
        <taxon>Actinomycetota</taxon>
        <taxon>Actinomycetes</taxon>
        <taxon>Micrococcales</taxon>
        <taxon>Micrococcaceae</taxon>
        <taxon>Arthrobacter</taxon>
    </lineage>
</organism>
<feature type="region of interest" description="Disordered" evidence="1">
    <location>
        <begin position="1"/>
        <end position="95"/>
    </location>
</feature>
<gene>
    <name evidence="2" type="ORF">GCM10009784_11140</name>
</gene>
<sequence>MSQATAECSDGKGPEEQWQGGARKDSRHAVLGDPDCQEEAKQQANECKCQSADRRKHPRLRTGDTCLASSAPPTKEPQREYRDSRQSERDAPAYSAYLQRHPEDIKTQIGV</sequence>